<proteinExistence type="predicted"/>
<gene>
    <name evidence="2" type="ORF">VTAP4600_A1773</name>
</gene>
<dbReference type="RefSeq" id="WP_102522364.1">
    <property type="nucleotide sequence ID" value="NZ_LT960611.1"/>
</dbReference>
<dbReference type="InterPro" id="IPR032307">
    <property type="entry name" value="PepSY_TM-like_2"/>
</dbReference>
<dbReference type="OrthoDB" id="27171at2"/>
<dbReference type="Proteomes" id="UP000235828">
    <property type="component" value="Chromosome A"/>
</dbReference>
<dbReference type="PANTHER" id="PTHR40115:SF1">
    <property type="entry name" value="INNER MEMBRANE PROTEIN WITH PEPSY TM HELIX"/>
    <property type="match status" value="1"/>
</dbReference>
<dbReference type="AlphaFoldDB" id="A0A2N8ZCY0"/>
<keyword evidence="3" id="KW-1185">Reference proteome</keyword>
<keyword evidence="1" id="KW-0472">Membrane</keyword>
<feature type="transmembrane region" description="Helical" evidence="1">
    <location>
        <begin position="14"/>
        <end position="36"/>
    </location>
</feature>
<feature type="transmembrane region" description="Helical" evidence="1">
    <location>
        <begin position="191"/>
        <end position="207"/>
    </location>
</feature>
<reference evidence="2 3" key="1">
    <citation type="submission" date="2017-10" db="EMBL/GenBank/DDBJ databases">
        <authorList>
            <person name="Banno H."/>
            <person name="Chua N.-H."/>
        </authorList>
    </citation>
    <scope>NUCLEOTIDE SEQUENCE [LARGE SCALE GENOMIC DNA]</scope>
    <source>
        <strain evidence="2">Vibrio tapetis CECT4600</strain>
    </source>
</reference>
<sequence>MLKNKSVQLWSRRLHVYISMALLLVVLFFAVTGITLNRPHLYVKNTPDLQTITLSIPSELFHSQAGQYVPNEAPLVEYLRKEADLSGQASALSVFTEIEDGELVAGEIAVDYKGPGYNAAVFIDMESMTAEVETTNYGLIAMLNDLHKGRNSGEIWRWFIDITAALMVVFVLTGVCLLIPKKRTLATSLKWFALGSSISLALIIFAVP</sequence>
<evidence type="ECO:0000313" key="2">
    <source>
        <dbReference type="EMBL" id="SON49752.1"/>
    </source>
</evidence>
<feature type="transmembrane region" description="Helical" evidence="1">
    <location>
        <begin position="155"/>
        <end position="179"/>
    </location>
</feature>
<dbReference type="KEGG" id="vta:A1773"/>
<accession>A0A2N8ZCY0</accession>
<keyword evidence="1" id="KW-1133">Transmembrane helix</keyword>
<evidence type="ECO:0000313" key="3">
    <source>
        <dbReference type="Proteomes" id="UP000235828"/>
    </source>
</evidence>
<dbReference type="Pfam" id="PF16357">
    <property type="entry name" value="PepSY_TM_like_2"/>
    <property type="match status" value="1"/>
</dbReference>
<organism evidence="2 3">
    <name type="scientific">Vibrio tapetis subsp. tapetis</name>
    <dbReference type="NCBI Taxonomy" id="1671868"/>
    <lineage>
        <taxon>Bacteria</taxon>
        <taxon>Pseudomonadati</taxon>
        <taxon>Pseudomonadota</taxon>
        <taxon>Gammaproteobacteria</taxon>
        <taxon>Vibrionales</taxon>
        <taxon>Vibrionaceae</taxon>
        <taxon>Vibrio</taxon>
    </lineage>
</organism>
<dbReference type="EMBL" id="LT960611">
    <property type="protein sequence ID" value="SON49752.1"/>
    <property type="molecule type" value="Genomic_DNA"/>
</dbReference>
<keyword evidence="1" id="KW-0812">Transmembrane</keyword>
<evidence type="ECO:0000256" key="1">
    <source>
        <dbReference type="SAM" id="Phobius"/>
    </source>
</evidence>
<evidence type="ECO:0008006" key="4">
    <source>
        <dbReference type="Google" id="ProtNLM"/>
    </source>
</evidence>
<dbReference type="PANTHER" id="PTHR40115">
    <property type="entry name" value="INNER MEMBRANE PROTEIN WITH PEPSY TM HELIX"/>
    <property type="match status" value="1"/>
</dbReference>
<protein>
    <recommendedName>
        <fullName evidence="4">Peptidase</fullName>
    </recommendedName>
</protein>
<name>A0A2N8ZCY0_9VIBR</name>